<evidence type="ECO:0000313" key="1">
    <source>
        <dbReference type="EMBL" id="VIO61716.1"/>
    </source>
</evidence>
<name>A0A4U9F1J3_GIBZA</name>
<sequence length="215" mass="24966">MCDYRRLSRSLAIPLPRTRDEGQMTAKASSPDVPAFRPSGAEPWGYAYGGAQPARNRNIHQISSIEDVLFSIDPWLLHQSENFKLDFRLSLDVKRIRLDMRPIERVDYTPKKLQLEPDGVNEILDNWRSSMALEDKGAMFFEGVALLFNRDSYEWDEAGRGRIAIRRPQPYLFEGFFTLNDYDYHVTLSDKYLRKRKHGDPLPPTSGSMHMVVWK</sequence>
<accession>A0A4U9F1J3</accession>
<proteinExistence type="predicted"/>
<dbReference type="EMBL" id="CAAKMV010000153">
    <property type="protein sequence ID" value="VIO61716.1"/>
    <property type="molecule type" value="Genomic_DNA"/>
</dbReference>
<protein>
    <submittedName>
        <fullName evidence="1">Uncharacterized protein</fullName>
    </submittedName>
</protein>
<dbReference type="AlphaFoldDB" id="A0A4U9F1J3"/>
<gene>
    <name evidence="1" type="ORF">FUG_LOCUS452707</name>
</gene>
<organism evidence="1">
    <name type="scientific">Gibberella zeae</name>
    <name type="common">Wheat head blight fungus</name>
    <name type="synonym">Fusarium graminearum</name>
    <dbReference type="NCBI Taxonomy" id="5518"/>
    <lineage>
        <taxon>Eukaryota</taxon>
        <taxon>Fungi</taxon>
        <taxon>Dikarya</taxon>
        <taxon>Ascomycota</taxon>
        <taxon>Pezizomycotina</taxon>
        <taxon>Sordariomycetes</taxon>
        <taxon>Hypocreomycetidae</taxon>
        <taxon>Hypocreales</taxon>
        <taxon>Nectriaceae</taxon>
        <taxon>Fusarium</taxon>
    </lineage>
</organism>
<reference evidence="1" key="1">
    <citation type="submission" date="2019-04" db="EMBL/GenBank/DDBJ databases">
        <authorList>
            <person name="Melise S."/>
            <person name="Noan J."/>
            <person name="Okalmin O."/>
        </authorList>
    </citation>
    <scope>NUCLEOTIDE SEQUENCE</scope>
    <source>
        <strain evidence="1">FN9</strain>
    </source>
</reference>